<dbReference type="Proteomes" id="UP000490060">
    <property type="component" value="Unassembled WGS sequence"/>
</dbReference>
<sequence>MEMITAHDFELNIELKGVKNPSKVFDHLSGFYDKLLVLDRHIVYNISVEAKVEYDLVDIQFEAISTKIKQILVNTPGDYLKNGVKPTAWLGDLLVHIKYKTLKAIELQQISSKKGLDKLTNEINRKIKKETPSHLLFFSVNNYYILNTVKEISVQTSKLKRGEYFCFKSGKNKAKLTNKSFVDVPKILSELGDASIAQERVEVLKIKTMDLLSDNSYWKLQREGAPIDVKITDEAWLEEYHNRKFVIQPNDYLKFNLKIIHTSSSNKPRVSYQATKIISVIPPSHIENHGQLEIPY</sequence>
<evidence type="ECO:0000313" key="1">
    <source>
        <dbReference type="EMBL" id="SOU88404.1"/>
    </source>
</evidence>
<dbReference type="EMBL" id="OENE01000010">
    <property type="protein sequence ID" value="SOU88404.1"/>
    <property type="molecule type" value="Genomic_DNA"/>
</dbReference>
<dbReference type="RefSeq" id="WP_058884481.1">
    <property type="nucleotide sequence ID" value="NZ_JAFMUG010000008.1"/>
</dbReference>
<organism evidence="1 2">
    <name type="scientific">Tenacibaculum finnmarkense genomovar ulcerans</name>
    <dbReference type="NCBI Taxonomy" id="2781388"/>
    <lineage>
        <taxon>Bacteria</taxon>
        <taxon>Pseudomonadati</taxon>
        <taxon>Bacteroidota</taxon>
        <taxon>Flavobacteriia</taxon>
        <taxon>Flavobacteriales</taxon>
        <taxon>Flavobacteriaceae</taxon>
        <taxon>Tenacibaculum</taxon>
        <taxon>Tenacibaculum finnmarkense</taxon>
    </lineage>
</organism>
<name>A0A2I2M906_9FLAO</name>
<proteinExistence type="predicted"/>
<accession>A0A2I2M906</accession>
<reference evidence="1 2" key="1">
    <citation type="submission" date="2017-11" db="EMBL/GenBank/DDBJ databases">
        <authorList>
            <person name="Duchaud E."/>
        </authorList>
    </citation>
    <scope>NUCLEOTIDE SEQUENCE [LARGE SCALE GENOMIC DNA]</scope>
    <source>
        <strain evidence="1 2">TNO010</strain>
    </source>
</reference>
<dbReference type="GeneID" id="86819110"/>
<gene>
    <name evidence="1" type="ORF">TNO010_180103</name>
</gene>
<evidence type="ECO:0000313" key="2">
    <source>
        <dbReference type="Proteomes" id="UP000490060"/>
    </source>
</evidence>
<protein>
    <submittedName>
        <fullName evidence="1">Uncharacterized protein</fullName>
    </submittedName>
</protein>
<dbReference type="AlphaFoldDB" id="A0A2I2M906"/>